<comment type="caution">
    <text evidence="5">The sequence shown here is derived from an EMBL/GenBank/DDBJ whole genome shotgun (WGS) entry which is preliminary data.</text>
</comment>
<evidence type="ECO:0000256" key="2">
    <source>
        <dbReference type="ARBA" id="ARBA00023125"/>
    </source>
</evidence>
<dbReference type="GO" id="GO:0003700">
    <property type="term" value="F:DNA-binding transcription factor activity"/>
    <property type="evidence" value="ECO:0007669"/>
    <property type="project" value="InterPro"/>
</dbReference>
<dbReference type="PROSITE" id="PS01124">
    <property type="entry name" value="HTH_ARAC_FAMILY_2"/>
    <property type="match status" value="1"/>
</dbReference>
<evidence type="ECO:0000256" key="3">
    <source>
        <dbReference type="ARBA" id="ARBA00023163"/>
    </source>
</evidence>
<gene>
    <name evidence="5" type="ORF">G6047_15570</name>
</gene>
<feature type="domain" description="HTH araC/xylS-type" evidence="4">
    <location>
        <begin position="197"/>
        <end position="302"/>
    </location>
</feature>
<reference evidence="5" key="1">
    <citation type="submission" date="2020-02" db="EMBL/GenBank/DDBJ databases">
        <title>Flavobacterium sp. genome.</title>
        <authorList>
            <person name="Jung H.S."/>
            <person name="Baek J.H."/>
            <person name="Jeon C.O."/>
        </authorList>
    </citation>
    <scope>NUCLEOTIDE SEQUENCE</scope>
    <source>
        <strain evidence="5">SE-s28</strain>
    </source>
</reference>
<dbReference type="EMBL" id="JAAMPU010000108">
    <property type="protein sequence ID" value="NMH29457.1"/>
    <property type="molecule type" value="Genomic_DNA"/>
</dbReference>
<dbReference type="Pfam" id="PF12833">
    <property type="entry name" value="HTH_18"/>
    <property type="match status" value="1"/>
</dbReference>
<dbReference type="SMART" id="SM00342">
    <property type="entry name" value="HTH_ARAC"/>
    <property type="match status" value="1"/>
</dbReference>
<dbReference type="RefSeq" id="WP_169528547.1">
    <property type="nucleotide sequence ID" value="NZ_JAAMPU010000108.1"/>
</dbReference>
<keyword evidence="1" id="KW-0805">Transcription regulation</keyword>
<sequence length="305" mass="35349">MKASEKPFFFESIPEFHKVLGLPAPLHPLISINNYKDITADTTEIAKGMILNLYKISYKKEFSGKVKYGQQHYDFDNGGLCFVSPNQLISESRPARNYDGFTLVFHPDFIRRYPLGKKIKDYGFFSYSANEALHLSESELTTLMEIFKHIEMELSRPIDSFSQDIIVAQIELLLHYSDRFYNRQFLTRKAVNHDLLTRLDEVLSDYFDTEKALVEGLPSVHYISDQLKVSPRYLSDMLRSLTGQNTQQHIHNRLIEKAKDILSNSNATISEIAYQLGFEHPQSFNKMFKQKTQLTPVQFKQTSIN</sequence>
<proteinExistence type="predicted"/>
<evidence type="ECO:0000256" key="1">
    <source>
        <dbReference type="ARBA" id="ARBA00023015"/>
    </source>
</evidence>
<evidence type="ECO:0000313" key="6">
    <source>
        <dbReference type="Proteomes" id="UP000712080"/>
    </source>
</evidence>
<organism evidence="5 6">
    <name type="scientific">Flavobacterium silvaticum</name>
    <dbReference type="NCBI Taxonomy" id="1852020"/>
    <lineage>
        <taxon>Bacteria</taxon>
        <taxon>Pseudomonadati</taxon>
        <taxon>Bacteroidota</taxon>
        <taxon>Flavobacteriia</taxon>
        <taxon>Flavobacteriales</taxon>
        <taxon>Flavobacteriaceae</taxon>
        <taxon>Flavobacterium</taxon>
    </lineage>
</organism>
<evidence type="ECO:0000259" key="4">
    <source>
        <dbReference type="PROSITE" id="PS01124"/>
    </source>
</evidence>
<dbReference type="InterPro" id="IPR018060">
    <property type="entry name" value="HTH_AraC"/>
</dbReference>
<dbReference type="GO" id="GO:0043565">
    <property type="term" value="F:sequence-specific DNA binding"/>
    <property type="evidence" value="ECO:0007669"/>
    <property type="project" value="InterPro"/>
</dbReference>
<evidence type="ECO:0000313" key="5">
    <source>
        <dbReference type="EMBL" id="NMH29457.1"/>
    </source>
</evidence>
<dbReference type="Gene3D" id="1.10.10.60">
    <property type="entry name" value="Homeodomain-like"/>
    <property type="match status" value="1"/>
</dbReference>
<dbReference type="PANTHER" id="PTHR43280:SF32">
    <property type="entry name" value="TRANSCRIPTIONAL REGULATORY PROTEIN"/>
    <property type="match status" value="1"/>
</dbReference>
<dbReference type="SUPFAM" id="SSF46689">
    <property type="entry name" value="Homeodomain-like"/>
    <property type="match status" value="1"/>
</dbReference>
<name>A0A972JKT5_9FLAO</name>
<protein>
    <submittedName>
        <fullName evidence="5">Helix-turn-helix transcriptional regulator</fullName>
    </submittedName>
</protein>
<keyword evidence="2" id="KW-0238">DNA-binding</keyword>
<dbReference type="InterPro" id="IPR009057">
    <property type="entry name" value="Homeodomain-like_sf"/>
</dbReference>
<keyword evidence="6" id="KW-1185">Reference proteome</keyword>
<dbReference type="AlphaFoldDB" id="A0A972JKT5"/>
<keyword evidence="3" id="KW-0804">Transcription</keyword>
<dbReference type="Proteomes" id="UP000712080">
    <property type="component" value="Unassembled WGS sequence"/>
</dbReference>
<accession>A0A972JKT5</accession>
<dbReference type="PANTHER" id="PTHR43280">
    <property type="entry name" value="ARAC-FAMILY TRANSCRIPTIONAL REGULATOR"/>
    <property type="match status" value="1"/>
</dbReference>